<evidence type="ECO:0000256" key="2">
    <source>
        <dbReference type="ARBA" id="ARBA00023125"/>
    </source>
</evidence>
<dbReference type="CDD" id="cd06529">
    <property type="entry name" value="S24_LexA-like"/>
    <property type="match status" value="1"/>
</dbReference>
<evidence type="ECO:0000259" key="4">
    <source>
        <dbReference type="Pfam" id="PF00717"/>
    </source>
</evidence>
<comment type="caution">
    <text evidence="5">The sequence shown here is derived from an EMBL/GenBank/DDBJ whole genome shotgun (WGS) entry which is preliminary data.</text>
</comment>
<dbReference type="SUPFAM" id="SSF51306">
    <property type="entry name" value="LexA/Signal peptidase"/>
    <property type="match status" value="1"/>
</dbReference>
<dbReference type="PANTHER" id="PTHR40661:SF1">
    <property type="entry name" value="HTH CRO_C1-TYPE DOMAIN-CONTAINING PROTEIN"/>
    <property type="match status" value="1"/>
</dbReference>
<dbReference type="InterPro" id="IPR036286">
    <property type="entry name" value="LexA/Signal_pep-like_sf"/>
</dbReference>
<keyword evidence="3" id="KW-0804">Transcription</keyword>
<feature type="domain" description="Peptidase S24/S26A/S26B/S26C" evidence="4">
    <location>
        <begin position="128"/>
        <end position="227"/>
    </location>
</feature>
<keyword evidence="2" id="KW-0238">DNA-binding</keyword>
<dbReference type="Proteomes" id="UP001430919">
    <property type="component" value="Unassembled WGS sequence"/>
</dbReference>
<keyword evidence="1" id="KW-0805">Transcription regulation</keyword>
<evidence type="ECO:0000256" key="3">
    <source>
        <dbReference type="ARBA" id="ARBA00023163"/>
    </source>
</evidence>
<dbReference type="Pfam" id="PF00717">
    <property type="entry name" value="Peptidase_S24"/>
    <property type="match status" value="1"/>
</dbReference>
<dbReference type="PANTHER" id="PTHR40661">
    <property type="match status" value="1"/>
</dbReference>
<dbReference type="InterPro" id="IPR015927">
    <property type="entry name" value="Peptidase_S24_S26A/B/C"/>
</dbReference>
<accession>A0ABS8N0D8</accession>
<dbReference type="RefSeq" id="WP_229991372.1">
    <property type="nucleotide sequence ID" value="NZ_JAJJMO010000002.1"/>
</dbReference>
<keyword evidence="6" id="KW-1185">Reference proteome</keyword>
<organism evidence="5 6">
    <name type="scientific">Flavobacterium pisciphilum</name>
    <dbReference type="NCBI Taxonomy" id="2893755"/>
    <lineage>
        <taxon>Bacteria</taxon>
        <taxon>Pseudomonadati</taxon>
        <taxon>Bacteroidota</taxon>
        <taxon>Flavobacteriia</taxon>
        <taxon>Flavobacteriales</taxon>
        <taxon>Flavobacteriaceae</taxon>
        <taxon>Flavobacterium</taxon>
    </lineage>
</organism>
<dbReference type="InterPro" id="IPR039418">
    <property type="entry name" value="LexA-like"/>
</dbReference>
<evidence type="ECO:0000256" key="1">
    <source>
        <dbReference type="ARBA" id="ARBA00023015"/>
    </source>
</evidence>
<dbReference type="EMBL" id="JAJJMO010000002">
    <property type="protein sequence ID" value="MCC9074496.1"/>
    <property type="molecule type" value="Genomic_DNA"/>
</dbReference>
<protein>
    <submittedName>
        <fullName evidence="5">S24 family peptidase</fullName>
    </submittedName>
</protein>
<evidence type="ECO:0000313" key="5">
    <source>
        <dbReference type="EMBL" id="MCC9074496.1"/>
    </source>
</evidence>
<reference evidence="5" key="1">
    <citation type="submission" date="2021-11" db="EMBL/GenBank/DDBJ databases">
        <title>Description of novel Flavobacterium species.</title>
        <authorList>
            <person name="Saticioglu I.B."/>
            <person name="Ay H."/>
            <person name="Altun S."/>
            <person name="Duman M."/>
        </authorList>
    </citation>
    <scope>NUCLEOTIDE SEQUENCE</scope>
    <source>
        <strain evidence="5">F-65</strain>
    </source>
</reference>
<evidence type="ECO:0000313" key="6">
    <source>
        <dbReference type="Proteomes" id="UP001430919"/>
    </source>
</evidence>
<proteinExistence type="predicted"/>
<dbReference type="Gene3D" id="2.10.109.10">
    <property type="entry name" value="Umud Fragment, subunit A"/>
    <property type="match status" value="1"/>
</dbReference>
<sequence>MNFATTKERIIYFIEQQGVTTKEFLEKTTIKRGFLDSDKLKATVSDVFLAKIIAVYSEINLEWLITGNGSMLKELQSLVTSPVHSIQKANDVLDIRKVPLFNLEKTIGIVPMVNEINLDEEKIIDYISIPNIPSSDGAIYATGDSMHPVLKAGDIITYKKIDINRQKIFFGDLYLLAIKIDDSTTMKTIKLVQQSDLGDDYIKLVSHNQQHPAKDVHLSEITAMGLVRVSIRLHN</sequence>
<name>A0ABS8N0D8_9FLAO</name>
<gene>
    <name evidence="5" type="ORF">LNQ49_23170</name>
</gene>